<reference evidence="3" key="1">
    <citation type="submission" date="2019-10" db="EMBL/GenBank/DDBJ databases">
        <authorList>
            <consortium name="DOE Joint Genome Institute"/>
            <person name="Kuo A."/>
            <person name="Miyauchi S."/>
            <person name="Kiss E."/>
            <person name="Drula E."/>
            <person name="Kohler A."/>
            <person name="Sanchez-Garcia M."/>
            <person name="Andreopoulos B."/>
            <person name="Barry K.W."/>
            <person name="Bonito G."/>
            <person name="Buee M."/>
            <person name="Carver A."/>
            <person name="Chen C."/>
            <person name="Cichocki N."/>
            <person name="Clum A."/>
            <person name="Culley D."/>
            <person name="Crous P.W."/>
            <person name="Fauchery L."/>
            <person name="Girlanda M."/>
            <person name="Hayes R."/>
            <person name="Keri Z."/>
            <person name="LaButti K."/>
            <person name="Lipzen A."/>
            <person name="Lombard V."/>
            <person name="Magnuson J."/>
            <person name="Maillard F."/>
            <person name="Morin E."/>
            <person name="Murat C."/>
            <person name="Nolan M."/>
            <person name="Ohm R."/>
            <person name="Pangilinan J."/>
            <person name="Pereira M."/>
            <person name="Perotto S."/>
            <person name="Peter M."/>
            <person name="Riley R."/>
            <person name="Sitrit Y."/>
            <person name="Stielow B."/>
            <person name="Szollosi G."/>
            <person name="Zifcakova L."/>
            <person name="Stursova M."/>
            <person name="Spatafora J.W."/>
            <person name="Tedersoo L."/>
            <person name="Vaario L.-M."/>
            <person name="Yamada A."/>
            <person name="Yan M."/>
            <person name="Wang P."/>
            <person name="Xu J."/>
            <person name="Bruns T."/>
            <person name="Baldrian P."/>
            <person name="Vilgalys R."/>
            <person name="Henrissat B."/>
            <person name="Grigoriev I.V."/>
            <person name="Hibbett D."/>
            <person name="Nagy L.G."/>
            <person name="Martin F.M."/>
        </authorList>
    </citation>
    <scope>NUCLEOTIDE SEQUENCE</scope>
    <source>
        <strain evidence="3">Prilba</strain>
    </source>
</reference>
<dbReference type="Proteomes" id="UP000759537">
    <property type="component" value="Unassembled WGS sequence"/>
</dbReference>
<keyword evidence="4" id="KW-1185">Reference proteome</keyword>
<feature type="transmembrane region" description="Helical" evidence="1">
    <location>
        <begin position="126"/>
        <end position="150"/>
    </location>
</feature>
<proteinExistence type="predicted"/>
<comment type="caution">
    <text evidence="3">The sequence shown here is derived from an EMBL/GenBank/DDBJ whole genome shotgun (WGS) entry which is preliminary data.</text>
</comment>
<keyword evidence="1" id="KW-0812">Transmembrane</keyword>
<dbReference type="PANTHER" id="PTHR40465">
    <property type="entry name" value="CHROMOSOME 1, WHOLE GENOME SHOTGUN SEQUENCE"/>
    <property type="match status" value="1"/>
</dbReference>
<feature type="transmembrane region" description="Helical" evidence="1">
    <location>
        <begin position="162"/>
        <end position="182"/>
    </location>
</feature>
<dbReference type="EMBL" id="WHVB01000010">
    <property type="protein sequence ID" value="KAF8479148.1"/>
    <property type="molecule type" value="Genomic_DNA"/>
</dbReference>
<keyword evidence="1" id="KW-0472">Membrane</keyword>
<evidence type="ECO:0000313" key="3">
    <source>
        <dbReference type="EMBL" id="KAF8479148.1"/>
    </source>
</evidence>
<protein>
    <recommendedName>
        <fullName evidence="2">DUF6534 domain-containing protein</fullName>
    </recommendedName>
</protein>
<keyword evidence="1" id="KW-1133">Transmembrane helix</keyword>
<evidence type="ECO:0000259" key="2">
    <source>
        <dbReference type="Pfam" id="PF20152"/>
    </source>
</evidence>
<gene>
    <name evidence="3" type="ORF">DFH94DRAFT_42503</name>
</gene>
<name>A0A9P5MUJ3_9AGAM</name>
<dbReference type="OrthoDB" id="3206554at2759"/>
<feature type="transmembrane region" description="Helical" evidence="1">
    <location>
        <begin position="46"/>
        <end position="70"/>
    </location>
</feature>
<dbReference type="AlphaFoldDB" id="A0A9P5MUJ3"/>
<dbReference type="PANTHER" id="PTHR40465:SF1">
    <property type="entry name" value="DUF6534 DOMAIN-CONTAINING PROTEIN"/>
    <property type="match status" value="1"/>
</dbReference>
<reference evidence="3" key="2">
    <citation type="journal article" date="2020" name="Nat. Commun.">
        <title>Large-scale genome sequencing of mycorrhizal fungi provides insights into the early evolution of symbiotic traits.</title>
        <authorList>
            <person name="Miyauchi S."/>
            <person name="Kiss E."/>
            <person name="Kuo A."/>
            <person name="Drula E."/>
            <person name="Kohler A."/>
            <person name="Sanchez-Garcia M."/>
            <person name="Morin E."/>
            <person name="Andreopoulos B."/>
            <person name="Barry K.W."/>
            <person name="Bonito G."/>
            <person name="Buee M."/>
            <person name="Carver A."/>
            <person name="Chen C."/>
            <person name="Cichocki N."/>
            <person name="Clum A."/>
            <person name="Culley D."/>
            <person name="Crous P.W."/>
            <person name="Fauchery L."/>
            <person name="Girlanda M."/>
            <person name="Hayes R.D."/>
            <person name="Keri Z."/>
            <person name="LaButti K."/>
            <person name="Lipzen A."/>
            <person name="Lombard V."/>
            <person name="Magnuson J."/>
            <person name="Maillard F."/>
            <person name="Murat C."/>
            <person name="Nolan M."/>
            <person name="Ohm R.A."/>
            <person name="Pangilinan J."/>
            <person name="Pereira M.F."/>
            <person name="Perotto S."/>
            <person name="Peter M."/>
            <person name="Pfister S."/>
            <person name="Riley R."/>
            <person name="Sitrit Y."/>
            <person name="Stielow J.B."/>
            <person name="Szollosi G."/>
            <person name="Zifcakova L."/>
            <person name="Stursova M."/>
            <person name="Spatafora J.W."/>
            <person name="Tedersoo L."/>
            <person name="Vaario L.M."/>
            <person name="Yamada A."/>
            <person name="Yan M."/>
            <person name="Wang P."/>
            <person name="Xu J."/>
            <person name="Bruns T."/>
            <person name="Baldrian P."/>
            <person name="Vilgalys R."/>
            <person name="Dunand C."/>
            <person name="Henrissat B."/>
            <person name="Grigoriev I.V."/>
            <person name="Hibbett D."/>
            <person name="Nagy L.G."/>
            <person name="Martin F.M."/>
        </authorList>
    </citation>
    <scope>NUCLEOTIDE SEQUENCE</scope>
    <source>
        <strain evidence="3">Prilba</strain>
    </source>
</reference>
<dbReference type="InterPro" id="IPR045339">
    <property type="entry name" value="DUF6534"/>
</dbReference>
<dbReference type="Pfam" id="PF20152">
    <property type="entry name" value="DUF6534"/>
    <property type="match status" value="1"/>
</dbReference>
<sequence length="328" mass="35607">MSTSVQNTAGALLAGAMFSAAFSGVLAVQIFFYHHRYPKDHRLYKVMVAWFWIIDTMQTTSIAAATWTYLILHYGDPDPVTDTKIYPSVTVAVSCTALTVACVNILQGVRIYELNHRSLGTLVPHVLLSVIRIALSTVIITKLFIAGSLAKFGEHFKPLVDVAFSLAAVADAYIACVLCYFLEDSRRNAPLGTKRMLNTLVIVTINNGALTTVFSIATVILWLTMQTNTIFLAVHFMTGKCYSNSQMATFNMRRWIHTRSIVGSTVISDPDSSFQLNNRAIAGRVSLPGLRGTGGSATLNAAADQVKDGYTVGPPSPTTPNKVICGMS</sequence>
<feature type="domain" description="DUF6534" evidence="2">
    <location>
        <begin position="167"/>
        <end position="254"/>
    </location>
</feature>
<accession>A0A9P5MUJ3</accession>
<evidence type="ECO:0000256" key="1">
    <source>
        <dbReference type="SAM" id="Phobius"/>
    </source>
</evidence>
<evidence type="ECO:0000313" key="4">
    <source>
        <dbReference type="Proteomes" id="UP000759537"/>
    </source>
</evidence>
<feature type="transmembrane region" description="Helical" evidence="1">
    <location>
        <begin position="203"/>
        <end position="225"/>
    </location>
</feature>
<organism evidence="3 4">
    <name type="scientific">Russula ochroleuca</name>
    <dbReference type="NCBI Taxonomy" id="152965"/>
    <lineage>
        <taxon>Eukaryota</taxon>
        <taxon>Fungi</taxon>
        <taxon>Dikarya</taxon>
        <taxon>Basidiomycota</taxon>
        <taxon>Agaricomycotina</taxon>
        <taxon>Agaricomycetes</taxon>
        <taxon>Russulales</taxon>
        <taxon>Russulaceae</taxon>
        <taxon>Russula</taxon>
    </lineage>
</organism>
<feature type="transmembrane region" description="Helical" evidence="1">
    <location>
        <begin position="12"/>
        <end position="34"/>
    </location>
</feature>
<feature type="transmembrane region" description="Helical" evidence="1">
    <location>
        <begin position="85"/>
        <end position="106"/>
    </location>
</feature>